<gene>
    <name evidence="1" type="ORF">C7I85_23265</name>
</gene>
<protein>
    <submittedName>
        <fullName evidence="1">Uncharacterized protein</fullName>
    </submittedName>
</protein>
<dbReference type="EMBL" id="PXYL01000015">
    <property type="protein sequence ID" value="PSJ57139.1"/>
    <property type="molecule type" value="Genomic_DNA"/>
</dbReference>
<evidence type="ECO:0000313" key="1">
    <source>
        <dbReference type="EMBL" id="PSJ57139.1"/>
    </source>
</evidence>
<proteinExistence type="predicted"/>
<evidence type="ECO:0000313" key="2">
    <source>
        <dbReference type="Proteomes" id="UP000240653"/>
    </source>
</evidence>
<accession>A0A2P7S3Y0</accession>
<dbReference type="Proteomes" id="UP000240653">
    <property type="component" value="Unassembled WGS sequence"/>
</dbReference>
<dbReference type="AlphaFoldDB" id="A0A2P7S3Y0"/>
<reference evidence="1 2" key="1">
    <citation type="submission" date="2018-03" db="EMBL/GenBank/DDBJ databases">
        <title>The draft genome of Mesorhizobium soli JCM 19897.</title>
        <authorList>
            <person name="Li L."/>
            <person name="Liu L."/>
            <person name="Liang L."/>
            <person name="Wang T."/>
            <person name="Zhang X."/>
        </authorList>
    </citation>
    <scope>NUCLEOTIDE SEQUENCE [LARGE SCALE GENOMIC DNA]</scope>
    <source>
        <strain evidence="1 2">JCM 19897</strain>
    </source>
</reference>
<name>A0A2P7S3Y0_9HYPH</name>
<comment type="caution">
    <text evidence="1">The sequence shown here is derived from an EMBL/GenBank/DDBJ whole genome shotgun (WGS) entry which is preliminary data.</text>
</comment>
<keyword evidence="2" id="KW-1185">Reference proteome</keyword>
<organism evidence="1 2">
    <name type="scientific">Pseudaminobacter soli</name>
    <name type="common">ex Li et al. 2025</name>
    <dbReference type="NCBI Taxonomy" id="1295366"/>
    <lineage>
        <taxon>Bacteria</taxon>
        <taxon>Pseudomonadati</taxon>
        <taxon>Pseudomonadota</taxon>
        <taxon>Alphaproteobacteria</taxon>
        <taxon>Hyphomicrobiales</taxon>
        <taxon>Phyllobacteriaceae</taxon>
        <taxon>Pseudaminobacter</taxon>
    </lineage>
</organism>
<sequence>MRVGARDRPFLTQTQIAVLKVGGNPNRIGRQGSGRFNARGRGAKVVASLPRPGRGWQSDATGRFRGRRVLVKARVVRLAATHGAKGVDAVRRRRCRRGRCPYALSRRGRGTAEGEKGHAYSAVDDEADGRAFFDRGRDDRHQFRVIVAPEMGDLRGFARCSPSGPRQRFGSSGSTSNCILRLYSTSSSSSWMSAMISVRLIAASPTCSA</sequence>